<evidence type="ECO:0000313" key="6">
    <source>
        <dbReference type="EMBL" id="WNZ24607.1"/>
    </source>
</evidence>
<gene>
    <name evidence="6" type="primary">ruvX</name>
    <name evidence="6" type="ORF">HJG54_18280</name>
</gene>
<organism evidence="6">
    <name type="scientific">Leptolyngbya sp. NK1-12</name>
    <dbReference type="NCBI Taxonomy" id="2547451"/>
    <lineage>
        <taxon>Bacteria</taxon>
        <taxon>Bacillati</taxon>
        <taxon>Cyanobacteriota</taxon>
        <taxon>Cyanophyceae</taxon>
        <taxon>Leptolyngbyales</taxon>
        <taxon>Leptolyngbyaceae</taxon>
        <taxon>Leptolyngbya group</taxon>
        <taxon>Leptolyngbya</taxon>
    </lineage>
</organism>
<dbReference type="GO" id="GO:0004518">
    <property type="term" value="F:nuclease activity"/>
    <property type="evidence" value="ECO:0007669"/>
    <property type="project" value="UniProtKB-KW"/>
</dbReference>
<accession>A0AA96WE93</accession>
<feature type="domain" description="YqgF/RNase H-like" evidence="5">
    <location>
        <begin position="12"/>
        <end position="98"/>
    </location>
</feature>
<dbReference type="InterPro" id="IPR037027">
    <property type="entry name" value="YqgF/RNaseH-like_dom_sf"/>
</dbReference>
<dbReference type="SUPFAM" id="SSF53098">
    <property type="entry name" value="Ribonuclease H-like"/>
    <property type="match status" value="1"/>
</dbReference>
<dbReference type="InterPro" id="IPR005227">
    <property type="entry name" value="YqgF"/>
</dbReference>
<protein>
    <submittedName>
        <fullName evidence="6">Holliday junction resolvase RuvX</fullName>
    </submittedName>
</protein>
<dbReference type="Gene3D" id="3.30.420.140">
    <property type="entry name" value="YqgF/RNase H-like domain"/>
    <property type="match status" value="1"/>
</dbReference>
<dbReference type="GO" id="GO:0016787">
    <property type="term" value="F:hydrolase activity"/>
    <property type="evidence" value="ECO:0007669"/>
    <property type="project" value="UniProtKB-KW"/>
</dbReference>
<dbReference type="RefSeq" id="WP_316430482.1">
    <property type="nucleotide sequence ID" value="NZ_CP053586.1"/>
</dbReference>
<dbReference type="GO" id="GO:0006364">
    <property type="term" value="P:rRNA processing"/>
    <property type="evidence" value="ECO:0007669"/>
    <property type="project" value="InterPro"/>
</dbReference>
<reference evidence="6" key="1">
    <citation type="submission" date="2020-05" db="EMBL/GenBank/DDBJ databases">
        <authorList>
            <person name="Zhu T."/>
            <person name="Keshari N."/>
            <person name="Lu X."/>
        </authorList>
    </citation>
    <scope>NUCLEOTIDE SEQUENCE</scope>
    <source>
        <strain evidence="6">NK1-12</strain>
    </source>
</reference>
<dbReference type="InterPro" id="IPR012337">
    <property type="entry name" value="RNaseH-like_sf"/>
</dbReference>
<dbReference type="AlphaFoldDB" id="A0AA96WE93"/>
<evidence type="ECO:0000256" key="3">
    <source>
        <dbReference type="ARBA" id="ARBA00022722"/>
    </source>
</evidence>
<dbReference type="SMART" id="SM00732">
    <property type="entry name" value="YqgFc"/>
    <property type="match status" value="1"/>
</dbReference>
<sequence>MATSSFDSPDQPVVLGFDPGRQKCGLAVVGLDRSLYYHQVIPAEAAIATIAELRQQFPISMIVMGNQTSANEWKQRLAETADPPRVVLVDERYTSLEARERYWQMYPPRGLSRLLPQGMRTPPRPIDDIVAILLIERYLEQLTNRLS</sequence>
<evidence type="ECO:0000256" key="2">
    <source>
        <dbReference type="ARBA" id="ARBA00022517"/>
    </source>
</evidence>
<keyword evidence="2" id="KW-0690">Ribosome biogenesis</keyword>
<keyword evidence="3" id="KW-0540">Nuclease</keyword>
<dbReference type="EMBL" id="CP053586">
    <property type="protein sequence ID" value="WNZ24607.1"/>
    <property type="molecule type" value="Genomic_DNA"/>
</dbReference>
<dbReference type="InterPro" id="IPR006641">
    <property type="entry name" value="YqgF/RNaseH-like_dom"/>
</dbReference>
<dbReference type="Pfam" id="PF03652">
    <property type="entry name" value="RuvX"/>
    <property type="match status" value="1"/>
</dbReference>
<evidence type="ECO:0000256" key="4">
    <source>
        <dbReference type="ARBA" id="ARBA00022801"/>
    </source>
</evidence>
<name>A0AA96WE93_9CYAN</name>
<evidence type="ECO:0000259" key="5">
    <source>
        <dbReference type="SMART" id="SM00732"/>
    </source>
</evidence>
<keyword evidence="1" id="KW-0963">Cytoplasm</keyword>
<keyword evidence="4" id="KW-0378">Hydrolase</keyword>
<evidence type="ECO:0000256" key="1">
    <source>
        <dbReference type="ARBA" id="ARBA00022490"/>
    </source>
</evidence>
<proteinExistence type="predicted"/>